<feature type="transmembrane region" description="Helical" evidence="1">
    <location>
        <begin position="6"/>
        <end position="29"/>
    </location>
</feature>
<proteinExistence type="predicted"/>
<dbReference type="SUPFAM" id="SSF53448">
    <property type="entry name" value="Nucleotide-diphospho-sugar transferases"/>
    <property type="match status" value="1"/>
</dbReference>
<organism evidence="3 4">
    <name type="scientific">Bacteroides luti</name>
    <dbReference type="NCBI Taxonomy" id="1297750"/>
    <lineage>
        <taxon>Bacteria</taxon>
        <taxon>Pseudomonadati</taxon>
        <taxon>Bacteroidota</taxon>
        <taxon>Bacteroidia</taxon>
        <taxon>Bacteroidales</taxon>
        <taxon>Bacteroidaceae</taxon>
        <taxon>Bacteroides</taxon>
    </lineage>
</organism>
<dbReference type="PANTHER" id="PTHR43685:SF3">
    <property type="entry name" value="SLR2126 PROTEIN"/>
    <property type="match status" value="1"/>
</dbReference>
<dbReference type="OrthoDB" id="9800276at2"/>
<accession>A0A1M5GKR4</accession>
<keyword evidence="3" id="KW-0808">Transferase</keyword>
<dbReference type="AlphaFoldDB" id="A0A1M5GKR4"/>
<dbReference type="InterPro" id="IPR001173">
    <property type="entry name" value="Glyco_trans_2-like"/>
</dbReference>
<evidence type="ECO:0000313" key="3">
    <source>
        <dbReference type="EMBL" id="SHG04276.1"/>
    </source>
</evidence>
<feature type="domain" description="Glycosyltransferase 2-like" evidence="2">
    <location>
        <begin position="57"/>
        <end position="223"/>
    </location>
</feature>
<dbReference type="GO" id="GO:0016740">
    <property type="term" value="F:transferase activity"/>
    <property type="evidence" value="ECO:0007669"/>
    <property type="project" value="UniProtKB-KW"/>
</dbReference>
<name>A0A1M5GKR4_9BACE</name>
<dbReference type="RefSeq" id="WP_073403892.1">
    <property type="nucleotide sequence ID" value="NZ_FQTV01000021.1"/>
</dbReference>
<keyword evidence="1" id="KW-1133">Transmembrane helix</keyword>
<evidence type="ECO:0000259" key="2">
    <source>
        <dbReference type="Pfam" id="PF00535"/>
    </source>
</evidence>
<dbReference type="PANTHER" id="PTHR43685">
    <property type="entry name" value="GLYCOSYLTRANSFERASE"/>
    <property type="match status" value="1"/>
</dbReference>
<keyword evidence="1" id="KW-0472">Membrane</keyword>
<protein>
    <submittedName>
        <fullName evidence="3">Glycosyltransferase, catalytic subunit of cellulose synthase and poly-beta-1,6-N-acetylglucosamine synthase</fullName>
    </submittedName>
</protein>
<gene>
    <name evidence="3" type="ORF">SAMN05444405_12136</name>
</gene>
<reference evidence="3 4" key="1">
    <citation type="submission" date="2016-11" db="EMBL/GenBank/DDBJ databases">
        <authorList>
            <person name="Jaros S."/>
            <person name="Januszkiewicz K."/>
            <person name="Wedrychowicz H."/>
        </authorList>
    </citation>
    <scope>NUCLEOTIDE SEQUENCE [LARGE SCALE GENOMIC DNA]</scope>
    <source>
        <strain evidence="3 4">DSM 26991</strain>
    </source>
</reference>
<dbReference type="EMBL" id="FQTV01000021">
    <property type="protein sequence ID" value="SHG04276.1"/>
    <property type="molecule type" value="Genomic_DNA"/>
</dbReference>
<feature type="transmembrane region" description="Helical" evidence="1">
    <location>
        <begin position="302"/>
        <end position="319"/>
    </location>
</feature>
<sequence>MDLFTFNIVEIILLASIGILLIIQIIYYFSLYNQLHVHNKAASEGDLIYETDLPPISVIISARNESENLRKYLPSILEQDYPNFEVIVINDGSTDESEDVLTILEEQYTNLYHTFTPDGARYISRKKLALTVGIKASKYDWLVFTDADCRPASKEWLRLMARNFTPRTEIVLGYSGYEQNKGWFYRKVSFTNLFMSMRFLGFALIDKPYMGIGRNMAYRKELFFKNKGFSSHLNLQRGDDDLFINEVATPYNTKVETSPGAIIRMEPAYGYKSWKEEKVSYLATSHFFHGAQRYLLGFETTSRLLFIATIIGTIAIGIINKQWVVLGLAILAYILRFVMQIVIINKTATDLEERKYYLTLPIFDIVLPLDVLKFKLFRTIRGKGDYMRR</sequence>
<feature type="transmembrane region" description="Helical" evidence="1">
    <location>
        <begin position="325"/>
        <end position="344"/>
    </location>
</feature>
<dbReference type="InterPro" id="IPR050834">
    <property type="entry name" value="Glycosyltransf_2"/>
</dbReference>
<dbReference type="InterPro" id="IPR029044">
    <property type="entry name" value="Nucleotide-diphossugar_trans"/>
</dbReference>
<dbReference type="Pfam" id="PF00535">
    <property type="entry name" value="Glycos_transf_2"/>
    <property type="match status" value="1"/>
</dbReference>
<dbReference type="Proteomes" id="UP000184509">
    <property type="component" value="Unassembled WGS sequence"/>
</dbReference>
<keyword evidence="1" id="KW-0812">Transmembrane</keyword>
<evidence type="ECO:0000256" key="1">
    <source>
        <dbReference type="SAM" id="Phobius"/>
    </source>
</evidence>
<dbReference type="STRING" id="1297750.SAMN05444405_12136"/>
<dbReference type="Gene3D" id="3.90.550.10">
    <property type="entry name" value="Spore Coat Polysaccharide Biosynthesis Protein SpsA, Chain A"/>
    <property type="match status" value="1"/>
</dbReference>
<keyword evidence="4" id="KW-1185">Reference proteome</keyword>
<evidence type="ECO:0000313" key="4">
    <source>
        <dbReference type="Proteomes" id="UP000184509"/>
    </source>
</evidence>